<dbReference type="InterPro" id="IPR032340">
    <property type="entry name" value="DUF4860"/>
</dbReference>
<comment type="caution">
    <text evidence="2">The sequence shown here is derived from an EMBL/GenBank/DDBJ whole genome shotgun (WGS) entry which is preliminary data.</text>
</comment>
<accession>A0ABV1FKK7</accession>
<proteinExistence type="predicted"/>
<keyword evidence="3" id="KW-1185">Reference proteome</keyword>
<feature type="transmembrane region" description="Helical" evidence="1">
    <location>
        <begin position="12"/>
        <end position="40"/>
    </location>
</feature>
<evidence type="ECO:0000313" key="3">
    <source>
        <dbReference type="Proteomes" id="UP001438008"/>
    </source>
</evidence>
<dbReference type="RefSeq" id="WP_349165180.1">
    <property type="nucleotide sequence ID" value="NZ_JBBMFE010000015.1"/>
</dbReference>
<dbReference type="Pfam" id="PF16152">
    <property type="entry name" value="DUF4860"/>
    <property type="match status" value="1"/>
</dbReference>
<reference evidence="2 3" key="1">
    <citation type="submission" date="2024-03" db="EMBL/GenBank/DDBJ databases">
        <title>Human intestinal bacterial collection.</title>
        <authorList>
            <person name="Pauvert C."/>
            <person name="Hitch T.C.A."/>
            <person name="Clavel T."/>
        </authorList>
    </citation>
    <scope>NUCLEOTIDE SEQUENCE [LARGE SCALE GENOMIC DNA]</scope>
    <source>
        <strain evidence="2 3">CLA-AA-H132</strain>
    </source>
</reference>
<dbReference type="Proteomes" id="UP001438008">
    <property type="component" value="Unassembled WGS sequence"/>
</dbReference>
<dbReference type="EMBL" id="JBBMFE010000015">
    <property type="protein sequence ID" value="MEQ2473579.1"/>
    <property type="molecule type" value="Genomic_DNA"/>
</dbReference>
<protein>
    <submittedName>
        <fullName evidence="2">DUF4860 domain-containing protein</fullName>
    </submittedName>
</protein>
<keyword evidence="1" id="KW-0812">Transmembrane</keyword>
<evidence type="ECO:0000313" key="2">
    <source>
        <dbReference type="EMBL" id="MEQ2473579.1"/>
    </source>
</evidence>
<keyword evidence="1" id="KW-0472">Membrane</keyword>
<organism evidence="2 3">
    <name type="scientific">Laedolimicola intestinihominis</name>
    <dbReference type="NCBI Taxonomy" id="3133166"/>
    <lineage>
        <taxon>Bacteria</taxon>
        <taxon>Bacillati</taxon>
        <taxon>Bacillota</taxon>
        <taxon>Clostridia</taxon>
        <taxon>Lachnospirales</taxon>
        <taxon>Lachnospiraceae</taxon>
        <taxon>Laedolimicola</taxon>
    </lineage>
</organism>
<gene>
    <name evidence="2" type="ORF">WMO29_13935</name>
</gene>
<name>A0ABV1FKK7_9FIRM</name>
<keyword evidence="1" id="KW-1133">Transmembrane helix</keyword>
<evidence type="ECO:0000256" key="1">
    <source>
        <dbReference type="SAM" id="Phobius"/>
    </source>
</evidence>
<sequence length="168" mass="18157">MSMQIRRDPHHLIDVLFPAALLFVFAFSAVSVILLATGVYRDTAIHSSRSYTAETALAYLTEKVHQNDADGQIDIGTFDGCEALQIRQSYGDSDYTTYIYAYEDALRELFVKDGAPASAEDGRAILAVSSLSFTRPDDGLLSFSCTNTDGTTARAVVQVRSTKGGAAS</sequence>